<dbReference type="EMBL" id="CAFBOZ010000032">
    <property type="protein sequence ID" value="CAB4995620.1"/>
    <property type="molecule type" value="Genomic_DNA"/>
</dbReference>
<comment type="similarity">
    <text evidence="1">Belongs to the bacterial solute-binding protein 5 family.</text>
</comment>
<dbReference type="PANTHER" id="PTHR30290">
    <property type="entry name" value="PERIPLASMIC BINDING COMPONENT OF ABC TRANSPORTER"/>
    <property type="match status" value="1"/>
</dbReference>
<dbReference type="CDD" id="cd00995">
    <property type="entry name" value="PBP2_NikA_DppA_OppA_like"/>
    <property type="match status" value="1"/>
</dbReference>
<accession>A0A6J7NQ89</accession>
<dbReference type="InterPro" id="IPR000914">
    <property type="entry name" value="SBP_5_dom"/>
</dbReference>
<dbReference type="AlphaFoldDB" id="A0A6J7NQ89"/>
<protein>
    <submittedName>
        <fullName evidence="6">Unannotated protein</fullName>
    </submittedName>
</protein>
<evidence type="ECO:0000256" key="1">
    <source>
        <dbReference type="ARBA" id="ARBA00005695"/>
    </source>
</evidence>
<evidence type="ECO:0000256" key="3">
    <source>
        <dbReference type="ARBA" id="ARBA00022729"/>
    </source>
</evidence>
<dbReference type="InterPro" id="IPR030678">
    <property type="entry name" value="Peptide/Ni-bd"/>
</dbReference>
<dbReference type="Pfam" id="PF00496">
    <property type="entry name" value="SBP_bac_5"/>
    <property type="match status" value="1"/>
</dbReference>
<evidence type="ECO:0000256" key="2">
    <source>
        <dbReference type="ARBA" id="ARBA00022448"/>
    </source>
</evidence>
<reference evidence="6" key="1">
    <citation type="submission" date="2020-05" db="EMBL/GenBank/DDBJ databases">
        <authorList>
            <person name="Chiriac C."/>
            <person name="Salcher M."/>
            <person name="Ghai R."/>
            <person name="Kavagutti S V."/>
        </authorList>
    </citation>
    <scope>NUCLEOTIDE SEQUENCE</scope>
</reference>
<dbReference type="PANTHER" id="PTHR30290:SF9">
    <property type="entry name" value="OLIGOPEPTIDE-BINDING PROTEIN APPA"/>
    <property type="match status" value="1"/>
</dbReference>
<dbReference type="GO" id="GO:1904680">
    <property type="term" value="F:peptide transmembrane transporter activity"/>
    <property type="evidence" value="ECO:0007669"/>
    <property type="project" value="TreeGrafter"/>
</dbReference>
<dbReference type="GO" id="GO:0042597">
    <property type="term" value="C:periplasmic space"/>
    <property type="evidence" value="ECO:0007669"/>
    <property type="project" value="UniProtKB-ARBA"/>
</dbReference>
<dbReference type="PROSITE" id="PS51257">
    <property type="entry name" value="PROKAR_LIPOPROTEIN"/>
    <property type="match status" value="1"/>
</dbReference>
<keyword evidence="3" id="KW-0732">Signal</keyword>
<gene>
    <name evidence="5" type="ORF">UFOPK3773_00747</name>
    <name evidence="6" type="ORF">UFOPK3992_00339</name>
</gene>
<dbReference type="SUPFAM" id="SSF53850">
    <property type="entry name" value="Periplasmic binding protein-like II"/>
    <property type="match status" value="1"/>
</dbReference>
<dbReference type="GO" id="GO:0043190">
    <property type="term" value="C:ATP-binding cassette (ABC) transporter complex"/>
    <property type="evidence" value="ECO:0007669"/>
    <property type="project" value="InterPro"/>
</dbReference>
<dbReference type="PIRSF" id="PIRSF002741">
    <property type="entry name" value="MppA"/>
    <property type="match status" value="1"/>
</dbReference>
<dbReference type="Gene3D" id="3.40.190.10">
    <property type="entry name" value="Periplasmic binding protein-like II"/>
    <property type="match status" value="1"/>
</dbReference>
<name>A0A6J7NQ89_9ZZZZ</name>
<feature type="domain" description="Solute-binding protein family 5" evidence="4">
    <location>
        <begin position="92"/>
        <end position="452"/>
    </location>
</feature>
<sequence>MSTTSSRSHRRATALVAVLAASLALAGCAAKGADTTPSAAATAGTDAQVDKVVWGVQSPPASMDIAKGYDLATRRVSSVAFDRVLSLDNDGKLQPWIAESWSSPDPLTYVYKIRAGVKFWDGNPLTAEDVAFSLSRHLDPKLASGLFVNLGAVKSATATDATTVTVKLTQADASFPYFAALGWFVIQKKYSEAAGDELGTPSKPGMGTGPYTITSFSASEGATFERFDGYWGTKPTVKTLVFKAIQDPETARLAMLSGDLEGFFDVPLIATRQFDSTKNVVMTYVTGAYNDMLTMNVTKAPFDDPNVRLAMAHLVDRAGLVQPLFNGKATLASTIVPSAQILSVLGTDGATAFYAGLPQVPTFDVAAAKTALAASKSPNGFEVTLSVDTTQPWMSPLAQNLAENAKQIGITVNVKSVSSADWVAAVTDPKGSPLQLLALGAGTPNPGEIPPMILGEGLFNVAGYTSPSLVASLAALGAAPDVAATVPLLLPVLTPVGNDLPYVPLYDEQVALAMSPKLVWQGGYSYWSVGQMWPLSLRAAP</sequence>
<dbReference type="GO" id="GO:0015833">
    <property type="term" value="P:peptide transport"/>
    <property type="evidence" value="ECO:0007669"/>
    <property type="project" value="TreeGrafter"/>
</dbReference>
<proteinExistence type="inferred from homology"/>
<evidence type="ECO:0000313" key="6">
    <source>
        <dbReference type="EMBL" id="CAB4995620.1"/>
    </source>
</evidence>
<organism evidence="6">
    <name type="scientific">freshwater metagenome</name>
    <dbReference type="NCBI Taxonomy" id="449393"/>
    <lineage>
        <taxon>unclassified sequences</taxon>
        <taxon>metagenomes</taxon>
        <taxon>ecological metagenomes</taxon>
    </lineage>
</organism>
<dbReference type="Gene3D" id="3.10.105.10">
    <property type="entry name" value="Dipeptide-binding Protein, Domain 3"/>
    <property type="match status" value="1"/>
</dbReference>
<keyword evidence="2" id="KW-0813">Transport</keyword>
<evidence type="ECO:0000259" key="4">
    <source>
        <dbReference type="Pfam" id="PF00496"/>
    </source>
</evidence>
<dbReference type="InterPro" id="IPR039424">
    <property type="entry name" value="SBP_5"/>
</dbReference>
<dbReference type="Gene3D" id="3.90.76.10">
    <property type="entry name" value="Dipeptide-binding Protein, Domain 1"/>
    <property type="match status" value="1"/>
</dbReference>
<evidence type="ECO:0000313" key="5">
    <source>
        <dbReference type="EMBL" id="CAB4939261.1"/>
    </source>
</evidence>
<dbReference type="EMBL" id="CAFBNF010000061">
    <property type="protein sequence ID" value="CAB4939261.1"/>
    <property type="molecule type" value="Genomic_DNA"/>
</dbReference>